<feature type="binding site" evidence="8">
    <location>
        <position position="186"/>
    </location>
    <ligand>
        <name>Zn(2+)</name>
        <dbReference type="ChEBI" id="CHEBI:29105"/>
    </ligand>
</feature>
<feature type="binding site" evidence="7">
    <location>
        <position position="218"/>
    </location>
    <ligand>
        <name>substrate</name>
    </ligand>
</feature>
<dbReference type="Pfam" id="PF01979">
    <property type="entry name" value="Amidohydro_1"/>
    <property type="match status" value="1"/>
</dbReference>
<dbReference type="PIRSF" id="PIRSF038994">
    <property type="entry name" value="NagA"/>
    <property type="match status" value="1"/>
</dbReference>
<dbReference type="InterPro" id="IPR032466">
    <property type="entry name" value="Metal_Hydrolase"/>
</dbReference>
<dbReference type="SUPFAM" id="SSF51338">
    <property type="entry name" value="Composite domain of metallo-dependent hydrolases"/>
    <property type="match status" value="1"/>
</dbReference>
<dbReference type="GO" id="GO:0046872">
    <property type="term" value="F:metal ion binding"/>
    <property type="evidence" value="ECO:0007669"/>
    <property type="project" value="UniProtKB-KW"/>
</dbReference>
<dbReference type="EC" id="3.5.1.25" evidence="10"/>
<dbReference type="PANTHER" id="PTHR11113">
    <property type="entry name" value="N-ACETYLGLUCOSAMINE-6-PHOSPHATE DEACETYLASE"/>
    <property type="match status" value="1"/>
</dbReference>
<keyword evidence="4 5" id="KW-0119">Carbohydrate metabolism</keyword>
<evidence type="ECO:0000256" key="8">
    <source>
        <dbReference type="PIRSR" id="PIRSR038994-3"/>
    </source>
</evidence>
<feature type="binding site" evidence="7">
    <location>
        <position position="242"/>
    </location>
    <ligand>
        <name>substrate</name>
    </ligand>
</feature>
<dbReference type="CDD" id="cd00854">
    <property type="entry name" value="NagA"/>
    <property type="match status" value="1"/>
</dbReference>
<evidence type="ECO:0000313" key="10">
    <source>
        <dbReference type="EMBL" id="MBU3826728.1"/>
    </source>
</evidence>
<reference evidence="10" key="2">
    <citation type="submission" date="2021-04" db="EMBL/GenBank/DDBJ databases">
        <authorList>
            <person name="Gilroy R."/>
        </authorList>
    </citation>
    <scope>NUCLEOTIDE SEQUENCE</scope>
    <source>
        <strain evidence="10">687</strain>
    </source>
</reference>
<dbReference type="Gene3D" id="3.20.20.140">
    <property type="entry name" value="Metal-dependent hydrolases"/>
    <property type="match status" value="1"/>
</dbReference>
<dbReference type="GO" id="GO:0008448">
    <property type="term" value="F:N-acetylglucosamine-6-phosphate deacetylase activity"/>
    <property type="evidence" value="ECO:0007669"/>
    <property type="project" value="UniProtKB-EC"/>
</dbReference>
<keyword evidence="2 8" id="KW-0479">Metal-binding</keyword>
<proteinExistence type="inferred from homology"/>
<name>A0A9E2NS25_9GAMM</name>
<evidence type="ECO:0000256" key="1">
    <source>
        <dbReference type="ARBA" id="ARBA00010716"/>
    </source>
</evidence>
<evidence type="ECO:0000256" key="3">
    <source>
        <dbReference type="ARBA" id="ARBA00022801"/>
    </source>
</evidence>
<feature type="binding site" evidence="7">
    <location>
        <position position="132"/>
    </location>
    <ligand>
        <name>substrate</name>
    </ligand>
</feature>
<dbReference type="EMBL" id="JAHLFG010000045">
    <property type="protein sequence ID" value="MBU3826728.1"/>
    <property type="molecule type" value="Genomic_DNA"/>
</dbReference>
<evidence type="ECO:0000256" key="6">
    <source>
        <dbReference type="PIRSR" id="PIRSR038994-1"/>
    </source>
</evidence>
<dbReference type="GO" id="GO:0006046">
    <property type="term" value="P:N-acetylglucosamine catabolic process"/>
    <property type="evidence" value="ECO:0007669"/>
    <property type="project" value="TreeGrafter"/>
</dbReference>
<dbReference type="InterPro" id="IPR011059">
    <property type="entry name" value="Metal-dep_hydrolase_composite"/>
</dbReference>
<accession>A0A9E2NS25</accession>
<dbReference type="InterPro" id="IPR003764">
    <property type="entry name" value="GlcNAc_6-P_deAcase"/>
</dbReference>
<evidence type="ECO:0000313" key="11">
    <source>
        <dbReference type="Proteomes" id="UP000824150"/>
    </source>
</evidence>
<gene>
    <name evidence="10" type="primary">nagA</name>
    <name evidence="10" type="ORF">IAA31_04465</name>
</gene>
<feature type="domain" description="Amidohydrolase-related" evidence="9">
    <location>
        <begin position="44"/>
        <end position="370"/>
    </location>
</feature>
<dbReference type="Gene3D" id="2.30.40.10">
    <property type="entry name" value="Urease, subunit C, domain 1"/>
    <property type="match status" value="1"/>
</dbReference>
<evidence type="ECO:0000259" key="9">
    <source>
        <dbReference type="Pfam" id="PF01979"/>
    </source>
</evidence>
<evidence type="ECO:0000256" key="7">
    <source>
        <dbReference type="PIRSR" id="PIRSR038994-2"/>
    </source>
</evidence>
<feature type="active site" description="Proton donor/acceptor" evidence="6">
    <location>
        <position position="265"/>
    </location>
</feature>
<feature type="binding site" evidence="7">
    <location>
        <begin position="298"/>
        <end position="300"/>
    </location>
    <ligand>
        <name>substrate</name>
    </ligand>
</feature>
<dbReference type="InterPro" id="IPR006680">
    <property type="entry name" value="Amidohydro-rel"/>
</dbReference>
<dbReference type="NCBIfam" id="TIGR00221">
    <property type="entry name" value="nagA"/>
    <property type="match status" value="1"/>
</dbReference>
<feature type="binding site" evidence="8">
    <location>
        <position position="121"/>
    </location>
    <ligand>
        <name>Zn(2+)</name>
        <dbReference type="ChEBI" id="CHEBI:29105"/>
    </ligand>
</feature>
<protein>
    <submittedName>
        <fullName evidence="10">N-acetylglucosamine-6-phosphate deacetylase</fullName>
        <ecNumber evidence="10">3.5.1.25</ecNumber>
    </submittedName>
</protein>
<organism evidence="10 11">
    <name type="scientific">Candidatus Anaerobiospirillum merdipullorum</name>
    <dbReference type="NCBI Taxonomy" id="2838450"/>
    <lineage>
        <taxon>Bacteria</taxon>
        <taxon>Pseudomonadati</taxon>
        <taxon>Pseudomonadota</taxon>
        <taxon>Gammaproteobacteria</taxon>
        <taxon>Aeromonadales</taxon>
        <taxon>Succinivibrionaceae</taxon>
        <taxon>Anaerobiospirillum</taxon>
    </lineage>
</organism>
<feature type="binding site" evidence="8">
    <location>
        <position position="207"/>
    </location>
    <ligand>
        <name>Zn(2+)</name>
        <dbReference type="ChEBI" id="CHEBI:29105"/>
    </ligand>
</feature>
<evidence type="ECO:0000256" key="2">
    <source>
        <dbReference type="ARBA" id="ARBA00022723"/>
    </source>
</evidence>
<comment type="caution">
    <text evidence="10">The sequence shown here is derived from an EMBL/GenBank/DDBJ whole genome shotgun (WGS) entry which is preliminary data.</text>
</comment>
<comment type="cofactor">
    <cofactor evidence="8">
        <name>a divalent metal cation</name>
        <dbReference type="ChEBI" id="CHEBI:60240"/>
    </cofactor>
    <text evidence="8">Binds 1 divalent metal cation per subunit.</text>
</comment>
<dbReference type="PANTHER" id="PTHR11113:SF14">
    <property type="entry name" value="N-ACETYLGLUCOSAMINE-6-PHOSPHATE DEACETYLASE"/>
    <property type="match status" value="1"/>
</dbReference>
<keyword evidence="3 5" id="KW-0378">Hydrolase</keyword>
<evidence type="ECO:0000256" key="4">
    <source>
        <dbReference type="ARBA" id="ARBA00023277"/>
    </source>
</evidence>
<dbReference type="AlphaFoldDB" id="A0A9E2NS25"/>
<comment type="similarity">
    <text evidence="1 5">Belongs to the metallo-dependent hydrolases superfamily. NagA family.</text>
</comment>
<dbReference type="SUPFAM" id="SSF51556">
    <property type="entry name" value="Metallo-dependent hydrolases"/>
    <property type="match status" value="1"/>
</dbReference>
<feature type="binding site" evidence="7">
    <location>
        <begin position="210"/>
        <end position="211"/>
    </location>
    <ligand>
        <name>substrate</name>
    </ligand>
</feature>
<dbReference type="Proteomes" id="UP000824150">
    <property type="component" value="Unassembled WGS sequence"/>
</dbReference>
<reference evidence="10" key="1">
    <citation type="journal article" date="2021" name="PeerJ">
        <title>Extensive microbial diversity within the chicken gut microbiome revealed by metagenomics and culture.</title>
        <authorList>
            <person name="Gilroy R."/>
            <person name="Ravi A."/>
            <person name="Getino M."/>
            <person name="Pursley I."/>
            <person name="Horton D.L."/>
            <person name="Alikhan N.F."/>
            <person name="Baker D."/>
            <person name="Gharbi K."/>
            <person name="Hall N."/>
            <person name="Watson M."/>
            <person name="Adriaenssens E.M."/>
            <person name="Foster-Nyarko E."/>
            <person name="Jarju S."/>
            <person name="Secka A."/>
            <person name="Antonio M."/>
            <person name="Oren A."/>
            <person name="Chaudhuri R.R."/>
            <person name="La Ragione R."/>
            <person name="Hildebrand F."/>
            <person name="Pallen M.J."/>
        </authorList>
    </citation>
    <scope>NUCLEOTIDE SEQUENCE</scope>
    <source>
        <strain evidence="10">687</strain>
    </source>
</reference>
<sequence length="375" mass="39826">MRLYNISAYTPDFTFAPATIYTHGPLFAAHSSDDEAIDGHGLLAIPGLVDIHFHGAYGHDFMEGTPEALSTIARYEASCGVTAIHPATMTMAKEDIVKACANARNFVPQDDEASLLGIYMEGPFVSPHKVGAQNPHYVLAPSVDFFTKVQQAAGGLIKVLAIAPEEPGALDTIAALQDKVRLSIAHTCADYDITAKAFAAGALQLTHLYNAMPPLVHRAPGPIAAGADSDIVSAEIICDGIHIHPAAVRVAFKLFGAARMILISDSMMAVGLPNGEYSLGGQRVFVTDRKATLESGTIAGSATNLFTCMQIAHRQMGLPLETVIRAATYNPAAAVGALARVGTIEKGKEASLLLIDKELNLKGVLLRGKWLKRNF</sequence>
<evidence type="ECO:0000256" key="5">
    <source>
        <dbReference type="PIRNR" id="PIRNR038994"/>
    </source>
</evidence>